<dbReference type="Proteomes" id="UP000663903">
    <property type="component" value="Chromosome"/>
</dbReference>
<evidence type="ECO:0000259" key="2">
    <source>
        <dbReference type="Pfam" id="PF10881"/>
    </source>
</evidence>
<dbReference type="InterPro" id="IPR024402">
    <property type="entry name" value="DUF2726"/>
</dbReference>
<evidence type="ECO:0000313" key="3">
    <source>
        <dbReference type="EMBL" id="QTD46151.1"/>
    </source>
</evidence>
<sequence length="218" mass="24073">MEWLAIAAVVVALGGAGWWWRSRRAPADSARNDRYAAEAVISPAQVKLHRHLQEAFPDQVVLFAQPLAQLVSVRHAGDRQRALQRLRDQVVDFVVCAPDGKAAFAFQVDAYRSGDDEQARRDAALKHRVLATAGVRVLRLKKSVRHLPSPQELRQRLEATSLADAPTTDLEEAVPPSWRAGQLPVLTDRVRSRRGDHAEATDSMSLTDLMGLPPASAR</sequence>
<dbReference type="KEGG" id="otd:J1M35_04385"/>
<name>A0A975CJC8_9BURK</name>
<dbReference type="Pfam" id="PF10881">
    <property type="entry name" value="DUF2726"/>
    <property type="match status" value="1"/>
</dbReference>
<gene>
    <name evidence="3" type="ORF">J1M35_04385</name>
</gene>
<accession>A0A975CJC8</accession>
<proteinExistence type="predicted"/>
<protein>
    <submittedName>
        <fullName evidence="3">DUF2726 domain-containing protein</fullName>
    </submittedName>
</protein>
<feature type="region of interest" description="Disordered" evidence="1">
    <location>
        <begin position="192"/>
        <end position="218"/>
    </location>
</feature>
<evidence type="ECO:0000313" key="4">
    <source>
        <dbReference type="Proteomes" id="UP000663903"/>
    </source>
</evidence>
<keyword evidence="4" id="KW-1185">Reference proteome</keyword>
<reference evidence="3" key="1">
    <citation type="submission" date="2021-03" db="EMBL/GenBank/DDBJ databases">
        <title>Ottowia sp. 27C isolated from the cloaca of a Giant Asian pond turtle (Heosemys grandis).</title>
        <authorList>
            <person name="Spergser J."/>
            <person name="Busse H.-J."/>
        </authorList>
    </citation>
    <scope>NUCLEOTIDE SEQUENCE</scope>
    <source>
        <strain evidence="3">27C</strain>
    </source>
</reference>
<dbReference type="AlphaFoldDB" id="A0A975CJC8"/>
<dbReference type="RefSeq" id="WP_208010050.1">
    <property type="nucleotide sequence ID" value="NZ_CP071796.1"/>
</dbReference>
<evidence type="ECO:0000256" key="1">
    <source>
        <dbReference type="SAM" id="MobiDB-lite"/>
    </source>
</evidence>
<organism evidence="3 4">
    <name type="scientific">Ottowia testudinis</name>
    <dbReference type="NCBI Taxonomy" id="2816950"/>
    <lineage>
        <taxon>Bacteria</taxon>
        <taxon>Pseudomonadati</taxon>
        <taxon>Pseudomonadota</taxon>
        <taxon>Betaproteobacteria</taxon>
        <taxon>Burkholderiales</taxon>
        <taxon>Comamonadaceae</taxon>
        <taxon>Ottowia</taxon>
    </lineage>
</organism>
<dbReference type="EMBL" id="CP071796">
    <property type="protein sequence ID" value="QTD46151.1"/>
    <property type="molecule type" value="Genomic_DNA"/>
</dbReference>
<feature type="domain" description="DUF2726" evidence="2">
    <location>
        <begin position="38"/>
        <end position="157"/>
    </location>
</feature>